<sequence length="463" mass="48071">MDMFGGLTKTSSRIAIAAALGVTFGGYAMSTPAKAADLGGDCCADLEERVAELEATTVRKGNKKVSLTISGWVTKSANWWDDGNESNFYVGDKGTTLSSHFQLSGSATIAPGWSGGYTMSVEAPGTAFGFGSNQFVPGDDDGVQVIDTLLSYMWVKSDKYGTLNWGVLSQATDNVALLPDLSGTIIESNAVLFEGIGFRLNPNGNRNTAGLTNAAWGSFLFCQTAKAGIGADCNGVPYSAVRYDTPTFGGFSVSTSYGEDDIYDVALKYAGDFGNIKVSAAGGYTHSTDERYLGGGGGLAGFKQSVDLYQVGASAMHVPSGLFIYGMYQNEQGGYNPGQTGALGQSVAGAAAADNTDVWYLKGGIKRTWNPLGATVLFGEYGEYHDMFGGIAGTNVCAAGVGAISSANVCNGGATGAIVTGSQVDRFGLGASKRSTLLRCISTLAGSTSSSTWTFRTRQPVRT</sequence>
<dbReference type="AlphaFoldDB" id="A0A1E3VXC9"/>
<evidence type="ECO:0000256" key="1">
    <source>
        <dbReference type="SAM" id="SignalP"/>
    </source>
</evidence>
<proteinExistence type="predicted"/>
<evidence type="ECO:0000313" key="3">
    <source>
        <dbReference type="Proteomes" id="UP000094472"/>
    </source>
</evidence>
<dbReference type="SUPFAM" id="SSF56935">
    <property type="entry name" value="Porins"/>
    <property type="match status" value="1"/>
</dbReference>
<dbReference type="OrthoDB" id="974738at2"/>
<comment type="caution">
    <text evidence="2">The sequence shown here is derived from an EMBL/GenBank/DDBJ whole genome shotgun (WGS) entry which is preliminary data.</text>
</comment>
<dbReference type="InterPro" id="IPR023614">
    <property type="entry name" value="Porin_dom_sf"/>
</dbReference>
<dbReference type="STRING" id="1774969.AUC69_09665"/>
<dbReference type="EMBL" id="LPWF01000023">
    <property type="protein sequence ID" value="ODR98180.1"/>
    <property type="molecule type" value="Genomic_DNA"/>
</dbReference>
<dbReference type="Proteomes" id="UP000094472">
    <property type="component" value="Unassembled WGS sequence"/>
</dbReference>
<dbReference type="RefSeq" id="WP_069441401.1">
    <property type="nucleotide sequence ID" value="NZ_LPWF01000023.1"/>
</dbReference>
<feature type="chain" id="PRO_5009138710" description="Porin domain-containing protein" evidence="1">
    <location>
        <begin position="36"/>
        <end position="463"/>
    </location>
</feature>
<protein>
    <recommendedName>
        <fullName evidence="4">Porin domain-containing protein</fullName>
    </recommendedName>
</protein>
<dbReference type="Gene3D" id="2.40.160.10">
    <property type="entry name" value="Porin"/>
    <property type="match status" value="1"/>
</dbReference>
<reference evidence="2 3" key="1">
    <citation type="journal article" date="2016" name="Environ. Microbiol.">
        <title>New Methyloceanibacter diversity from North Sea sediments includes methanotroph containing solely the soluble methane monooxygenase.</title>
        <authorList>
            <person name="Vekeman B."/>
            <person name="Kerckhof F.M."/>
            <person name="Cremers G."/>
            <person name="de Vos P."/>
            <person name="Vandamme P."/>
            <person name="Boon N."/>
            <person name="Op den Camp H.J."/>
            <person name="Heylen K."/>
        </authorList>
    </citation>
    <scope>NUCLEOTIDE SEQUENCE [LARGE SCALE GENOMIC DNA]</scope>
    <source>
        <strain evidence="2 3">R-67175</strain>
    </source>
</reference>
<name>A0A1E3VXC9_9HYPH</name>
<keyword evidence="3" id="KW-1185">Reference proteome</keyword>
<evidence type="ECO:0008006" key="4">
    <source>
        <dbReference type="Google" id="ProtNLM"/>
    </source>
</evidence>
<organism evidence="2 3">
    <name type="scientific">Methyloceanibacter superfactus</name>
    <dbReference type="NCBI Taxonomy" id="1774969"/>
    <lineage>
        <taxon>Bacteria</taxon>
        <taxon>Pseudomonadati</taxon>
        <taxon>Pseudomonadota</taxon>
        <taxon>Alphaproteobacteria</taxon>
        <taxon>Hyphomicrobiales</taxon>
        <taxon>Hyphomicrobiaceae</taxon>
        <taxon>Methyloceanibacter</taxon>
    </lineage>
</organism>
<evidence type="ECO:0000313" key="2">
    <source>
        <dbReference type="EMBL" id="ODR98180.1"/>
    </source>
</evidence>
<accession>A0A1E3VXC9</accession>
<feature type="signal peptide" evidence="1">
    <location>
        <begin position="1"/>
        <end position="35"/>
    </location>
</feature>
<keyword evidence="1" id="KW-0732">Signal</keyword>
<gene>
    <name evidence="2" type="ORF">AUC69_09665</name>
</gene>